<dbReference type="AlphaFoldDB" id="A0A8K0WVS7"/>
<name>A0A8K0WVS7_9HYPO</name>
<accession>A0A8K0WVS7</accession>
<dbReference type="EMBL" id="JAGPNK010000003">
    <property type="protein sequence ID" value="KAH7324770.1"/>
    <property type="molecule type" value="Genomic_DNA"/>
</dbReference>
<proteinExistence type="predicted"/>
<keyword evidence="2" id="KW-1185">Reference proteome</keyword>
<evidence type="ECO:0000313" key="1">
    <source>
        <dbReference type="EMBL" id="KAH7324770.1"/>
    </source>
</evidence>
<evidence type="ECO:0000313" key="2">
    <source>
        <dbReference type="Proteomes" id="UP000813444"/>
    </source>
</evidence>
<sequence length="266" mass="30326">MAHRRDNNPVYLNQAVTTRNELDSPLAHLNGHYAPPGRAALRHKNGFYGPNDPADDDFQPFGMSTVFDLIRRNLETFQMQAGLLALSCLLAGMFDGSNVVEFLDAYEFAGHSVPEAQKLALLPISCHYSIRRTVKDLIRGQSWEEARDKLIDQFHDANTAAIASKRLREMATEHPTGSKDIREWLIRHRQYVERLAEPPVRDSRYTEQLVNGVPTAITSAAAVRQTWREQHVPSLEYYKVHRAMMEVVNIEISTESMMDQRLMNGH</sequence>
<gene>
    <name evidence="1" type="ORF">B0I35DRAFT_475988</name>
</gene>
<comment type="caution">
    <text evidence="1">The sequence shown here is derived from an EMBL/GenBank/DDBJ whole genome shotgun (WGS) entry which is preliminary data.</text>
</comment>
<organism evidence="1 2">
    <name type="scientific">Stachybotrys elegans</name>
    <dbReference type="NCBI Taxonomy" id="80388"/>
    <lineage>
        <taxon>Eukaryota</taxon>
        <taxon>Fungi</taxon>
        <taxon>Dikarya</taxon>
        <taxon>Ascomycota</taxon>
        <taxon>Pezizomycotina</taxon>
        <taxon>Sordariomycetes</taxon>
        <taxon>Hypocreomycetidae</taxon>
        <taxon>Hypocreales</taxon>
        <taxon>Stachybotryaceae</taxon>
        <taxon>Stachybotrys</taxon>
    </lineage>
</organism>
<protein>
    <submittedName>
        <fullName evidence="1">Uncharacterized protein</fullName>
    </submittedName>
</protein>
<dbReference type="Proteomes" id="UP000813444">
    <property type="component" value="Unassembled WGS sequence"/>
</dbReference>
<reference evidence="1" key="1">
    <citation type="journal article" date="2021" name="Nat. Commun.">
        <title>Genetic determinants of endophytism in the Arabidopsis root mycobiome.</title>
        <authorList>
            <person name="Mesny F."/>
            <person name="Miyauchi S."/>
            <person name="Thiergart T."/>
            <person name="Pickel B."/>
            <person name="Atanasova L."/>
            <person name="Karlsson M."/>
            <person name="Huettel B."/>
            <person name="Barry K.W."/>
            <person name="Haridas S."/>
            <person name="Chen C."/>
            <person name="Bauer D."/>
            <person name="Andreopoulos W."/>
            <person name="Pangilinan J."/>
            <person name="LaButti K."/>
            <person name="Riley R."/>
            <person name="Lipzen A."/>
            <person name="Clum A."/>
            <person name="Drula E."/>
            <person name="Henrissat B."/>
            <person name="Kohler A."/>
            <person name="Grigoriev I.V."/>
            <person name="Martin F.M."/>
            <person name="Hacquard S."/>
        </authorList>
    </citation>
    <scope>NUCLEOTIDE SEQUENCE</scope>
    <source>
        <strain evidence="1">MPI-CAGE-CH-0235</strain>
    </source>
</reference>